<dbReference type="AlphaFoldDB" id="A0A2N5S7P2"/>
<gene>
    <name evidence="2" type="ORF">PCASD_26504</name>
</gene>
<evidence type="ECO:0000313" key="3">
    <source>
        <dbReference type="Proteomes" id="UP000235392"/>
    </source>
</evidence>
<comment type="caution">
    <text evidence="2">The sequence shown here is derived from an EMBL/GenBank/DDBJ whole genome shotgun (WGS) entry which is preliminary data.</text>
</comment>
<accession>A0A2N5S7P2</accession>
<organism evidence="2 3">
    <name type="scientific">Puccinia coronata f. sp. avenae</name>
    <dbReference type="NCBI Taxonomy" id="200324"/>
    <lineage>
        <taxon>Eukaryota</taxon>
        <taxon>Fungi</taxon>
        <taxon>Dikarya</taxon>
        <taxon>Basidiomycota</taxon>
        <taxon>Pucciniomycotina</taxon>
        <taxon>Pucciniomycetes</taxon>
        <taxon>Pucciniales</taxon>
        <taxon>Pucciniaceae</taxon>
        <taxon>Puccinia</taxon>
    </lineage>
</organism>
<feature type="non-terminal residue" evidence="2">
    <location>
        <position position="191"/>
    </location>
</feature>
<reference evidence="2 3" key="1">
    <citation type="submission" date="2017-11" db="EMBL/GenBank/DDBJ databases">
        <title>De novo assembly and phasing of dikaryotic genomes from two isolates of Puccinia coronata f. sp. avenae, the causal agent of oat crown rust.</title>
        <authorList>
            <person name="Miller M.E."/>
            <person name="Zhang Y."/>
            <person name="Omidvar V."/>
            <person name="Sperschneider J."/>
            <person name="Schwessinger B."/>
            <person name="Raley C."/>
            <person name="Palmer J.M."/>
            <person name="Garnica D."/>
            <person name="Upadhyaya N."/>
            <person name="Rathjen J."/>
            <person name="Taylor J.M."/>
            <person name="Park R.F."/>
            <person name="Dodds P.N."/>
            <person name="Hirsch C.D."/>
            <person name="Kianian S.F."/>
            <person name="Figueroa M."/>
        </authorList>
    </citation>
    <scope>NUCLEOTIDE SEQUENCE [LARGE SCALE GENOMIC DNA]</scope>
    <source>
        <strain evidence="2">12SD80</strain>
    </source>
</reference>
<feature type="region of interest" description="Disordered" evidence="1">
    <location>
        <begin position="57"/>
        <end position="110"/>
    </location>
</feature>
<feature type="compositionally biased region" description="Polar residues" evidence="1">
    <location>
        <begin position="68"/>
        <end position="87"/>
    </location>
</feature>
<dbReference type="Proteomes" id="UP000235392">
    <property type="component" value="Unassembled WGS sequence"/>
</dbReference>
<name>A0A2N5S7P2_9BASI</name>
<evidence type="ECO:0000313" key="2">
    <source>
        <dbReference type="EMBL" id="PLW09234.1"/>
    </source>
</evidence>
<evidence type="ECO:0000256" key="1">
    <source>
        <dbReference type="SAM" id="MobiDB-lite"/>
    </source>
</evidence>
<proteinExistence type="predicted"/>
<dbReference type="EMBL" id="PGCI01001019">
    <property type="protein sequence ID" value="PLW09234.1"/>
    <property type="molecule type" value="Genomic_DNA"/>
</dbReference>
<protein>
    <submittedName>
        <fullName evidence="2">Uncharacterized protein</fullName>
    </submittedName>
</protein>
<sequence>MSEILGKPSGYPDTCPPHLLSQLVGLQVRLTVSAQTASRDHGRLLLVATLSGLSVSQDQPEASGRLSAKTNGPSWQTVSQDQRSQLADCQPRPTVPAGRLSAKTNNPSWQTVSQDQRSQLADCEPRPTVPAGRLSAGINSLSWQTIIWDQRSQLGLTVSAGRRSATTNGLSWQTVSWDQRSQLGPTVSAGR</sequence>